<feature type="compositionally biased region" description="Acidic residues" evidence="1">
    <location>
        <begin position="454"/>
        <end position="465"/>
    </location>
</feature>
<feature type="compositionally biased region" description="Low complexity" evidence="1">
    <location>
        <begin position="289"/>
        <end position="308"/>
    </location>
</feature>
<gene>
    <name evidence="2" type="ORF">BD410DRAFT_830650</name>
</gene>
<protein>
    <submittedName>
        <fullName evidence="2">Uncharacterized protein</fullName>
    </submittedName>
</protein>
<feature type="compositionally biased region" description="Low complexity" evidence="1">
    <location>
        <begin position="225"/>
        <end position="236"/>
    </location>
</feature>
<dbReference type="STRING" id="50990.A0A4Y7PU38"/>
<feature type="region of interest" description="Disordered" evidence="1">
    <location>
        <begin position="24"/>
        <end position="54"/>
    </location>
</feature>
<evidence type="ECO:0000313" key="3">
    <source>
        <dbReference type="Proteomes" id="UP000294933"/>
    </source>
</evidence>
<name>A0A4Y7PU38_9AGAM</name>
<sequence length="958" mass="103838">MLPSPPCSTAPKSLVLTPSFASAGPSSLALVSPRDDDQQTTIAGPSSPPSRTKTSCVDVAIVYPSPPLTCPPSKRTIPLPDEYHLPFTSPSSPPVRRAMNHDHTLLPSVPETLRRRHSAPPPSADPTRPLSSIQPNINGAVESAHPASGNSDDSIPGPDSGLLTFDEFDDDDGREEGFSLLHKSRTVAGERASPFTELPGLASSGASEDDRDLGTRIRSRGLPTSGSSLSHSSSPDLRWRSSSDDDDNDLSPTFYEHCNVGVNGTSHPSHSTHHELYPVSSSSEHNHNHNNNHSKAPTASCPPTTYASPPSPASPRQNHHLYLDNPNDSKNHLHTRLPPLILPDTTSFHNQHPTRSPDFSPPPSSSMLSFSSPSTSSSISALQTPPDSTRPFALRHLEALGNVLRDVPHDSSILINHYDAAHGKHTPSLSPLTLKHRDDLPSLLEEDVTSFAEFEDAPDEEDEYDAVTTSAPPRPWDIPLPLSPSSPTSASSALTSPSSKSYLTSLPDFPDECGGEDTPYPTSPPRSTSLRASLNLFDLESGRDGRGVDHDEVEGEVDLLPAPESPSRRNFSSLPLLEDEDERISPPSPSRRQLTSLPFVDEAEHQPGLLPPAEQEPSAAREVYINRDPVSPPSPSHYGSLLPLIEAEYDHMVQSPYNIPFSLPNTPSLLFTPPEPTDVPLPPSPTSPSSPLHHSSQLPSTQSYASFPPPSPEETRLRALRLQSLAAERASKAREVALTAYIAQLSLAPVHATLPPLGLNEHDVSAMRTREIQIAIAERAEERRKRKREKERGRELNALLRLKGVQQQQPTWGSGYAYSHSHSYECTRGCGYQDANANGDTDDAPAVLYATGTDRVRNLGGCAGGSGGCADAAKLSRRERKANGPEGMSQLVAKMIFRRRDSLRPLAGRQISATDRIYRKSSLSRMVDDGSLPLPQAEDLHQYYQDNWLSALFPDAVS</sequence>
<dbReference type="AlphaFoldDB" id="A0A4Y7PU38"/>
<feature type="region of interest" description="Disordered" evidence="1">
    <location>
        <begin position="454"/>
        <end position="530"/>
    </location>
</feature>
<feature type="region of interest" description="Disordered" evidence="1">
    <location>
        <begin position="558"/>
        <end position="633"/>
    </location>
</feature>
<feature type="compositionally biased region" description="Low complexity" evidence="1">
    <location>
        <begin position="689"/>
        <end position="701"/>
    </location>
</feature>
<feature type="compositionally biased region" description="Low complexity" evidence="1">
    <location>
        <begin position="485"/>
        <end position="499"/>
    </location>
</feature>
<dbReference type="VEuPathDB" id="FungiDB:BD410DRAFT_830650"/>
<feature type="region of interest" description="Disordered" evidence="1">
    <location>
        <begin position="669"/>
        <end position="714"/>
    </location>
</feature>
<accession>A0A4Y7PU38</accession>
<feature type="compositionally biased region" description="Pro residues" evidence="1">
    <location>
        <begin position="472"/>
        <end position="484"/>
    </location>
</feature>
<dbReference type="OrthoDB" id="3256408at2759"/>
<dbReference type="EMBL" id="ML170202">
    <property type="protein sequence ID" value="TDL18924.1"/>
    <property type="molecule type" value="Genomic_DNA"/>
</dbReference>
<evidence type="ECO:0000313" key="2">
    <source>
        <dbReference type="EMBL" id="TDL18924.1"/>
    </source>
</evidence>
<feature type="region of interest" description="Disordered" evidence="1">
    <location>
        <begin position="109"/>
        <end position="387"/>
    </location>
</feature>
<organism evidence="2 3">
    <name type="scientific">Rickenella mellea</name>
    <dbReference type="NCBI Taxonomy" id="50990"/>
    <lineage>
        <taxon>Eukaryota</taxon>
        <taxon>Fungi</taxon>
        <taxon>Dikarya</taxon>
        <taxon>Basidiomycota</taxon>
        <taxon>Agaricomycotina</taxon>
        <taxon>Agaricomycetes</taxon>
        <taxon>Hymenochaetales</taxon>
        <taxon>Rickenellaceae</taxon>
        <taxon>Rickenella</taxon>
    </lineage>
</organism>
<keyword evidence="3" id="KW-1185">Reference proteome</keyword>
<evidence type="ECO:0000256" key="1">
    <source>
        <dbReference type="SAM" id="MobiDB-lite"/>
    </source>
</evidence>
<proteinExistence type="predicted"/>
<feature type="compositionally biased region" description="Pro residues" evidence="1">
    <location>
        <begin position="673"/>
        <end position="688"/>
    </location>
</feature>
<feature type="compositionally biased region" description="Polar residues" evidence="1">
    <location>
        <begin position="39"/>
        <end position="54"/>
    </location>
</feature>
<feature type="compositionally biased region" description="Polar residues" evidence="1">
    <location>
        <begin position="344"/>
        <end position="354"/>
    </location>
</feature>
<dbReference type="Proteomes" id="UP000294933">
    <property type="component" value="Unassembled WGS sequence"/>
</dbReference>
<reference evidence="2 3" key="1">
    <citation type="submission" date="2018-06" db="EMBL/GenBank/DDBJ databases">
        <title>A transcriptomic atlas of mushroom development highlights an independent origin of complex multicellularity.</title>
        <authorList>
            <consortium name="DOE Joint Genome Institute"/>
            <person name="Krizsan K."/>
            <person name="Almasi E."/>
            <person name="Merenyi Z."/>
            <person name="Sahu N."/>
            <person name="Viragh M."/>
            <person name="Koszo T."/>
            <person name="Mondo S."/>
            <person name="Kiss B."/>
            <person name="Balint B."/>
            <person name="Kues U."/>
            <person name="Barry K."/>
            <person name="Hegedus J.C."/>
            <person name="Henrissat B."/>
            <person name="Johnson J."/>
            <person name="Lipzen A."/>
            <person name="Ohm R."/>
            <person name="Nagy I."/>
            <person name="Pangilinan J."/>
            <person name="Yan J."/>
            <person name="Xiong Y."/>
            <person name="Grigoriev I.V."/>
            <person name="Hibbett D.S."/>
            <person name="Nagy L.G."/>
        </authorList>
    </citation>
    <scope>NUCLEOTIDE SEQUENCE [LARGE SCALE GENOMIC DNA]</scope>
    <source>
        <strain evidence="2 3">SZMC22713</strain>
    </source>
</reference>
<feature type="compositionally biased region" description="Low complexity" evidence="1">
    <location>
        <begin position="365"/>
        <end position="380"/>
    </location>
</feature>